<evidence type="ECO:0000313" key="4">
    <source>
        <dbReference type="EMBL" id="AMO67822.1"/>
    </source>
</evidence>
<evidence type="ECO:0000256" key="1">
    <source>
        <dbReference type="ARBA" id="ARBA00006484"/>
    </source>
</evidence>
<evidence type="ECO:0000313" key="5">
    <source>
        <dbReference type="Proteomes" id="UP000074119"/>
    </source>
</evidence>
<dbReference type="EMBL" id="CP014544">
    <property type="protein sequence ID" value="AMO67822.1"/>
    <property type="molecule type" value="Genomic_DNA"/>
</dbReference>
<dbReference type="Pfam" id="PF00106">
    <property type="entry name" value="adh_short"/>
    <property type="match status" value="1"/>
</dbReference>
<dbReference type="AlphaFoldDB" id="A0A127M3M7"/>
<protein>
    <submittedName>
        <fullName evidence="4">3-hydroxy-2-methylbutyryl-CoA dehydrogenase</fullName>
    </submittedName>
</protein>
<gene>
    <name evidence="4" type="ORF">AZF00_05695</name>
</gene>
<sequence>MNIQGKVAVVSGGASGMGLEIVRRLVSLGGKAAIFDLNATAGAAAVAELGESVVFAEVNVTSEDSIKAGIEQTMAAFGAIHICVNCAGIATGSKTLGKNGPFPLDLWNKTLAVNLTGTFNVLRLCAEQMAKNTPENADGVRGAIINTASVAAFEGQVGQAAYSASKGGIVGMTLPIARDLSTIGIRVNCIAPGLINTPMFESLPAPVYEALSSTPLFPKRLGRAAEIAHMVTSVIENDYINGECIRMDAGLRMQPK</sequence>
<reference evidence="4 5" key="1">
    <citation type="submission" date="2015-12" db="EMBL/GenBank/DDBJ databases">
        <authorList>
            <person name="Shamseldin A."/>
            <person name="Moawad H."/>
            <person name="Abd El-Rahim W.M."/>
            <person name="Sadowsky M.J."/>
        </authorList>
    </citation>
    <scope>NUCLEOTIDE SEQUENCE [LARGE SCALE GENOMIC DNA]</scope>
    <source>
        <strain evidence="4 5">SM2</strain>
    </source>
</reference>
<evidence type="ECO:0000256" key="3">
    <source>
        <dbReference type="RuleBase" id="RU000363"/>
    </source>
</evidence>
<dbReference type="PRINTS" id="PR00080">
    <property type="entry name" value="SDRFAMILY"/>
</dbReference>
<dbReference type="STRING" id="1470434.AZF00_05695"/>
<evidence type="ECO:0000256" key="2">
    <source>
        <dbReference type="ARBA" id="ARBA00023002"/>
    </source>
</evidence>
<dbReference type="PANTHER" id="PTHR43658:SF8">
    <property type="entry name" value="17-BETA-HYDROXYSTEROID DEHYDROGENASE 14-RELATED"/>
    <property type="match status" value="1"/>
</dbReference>
<dbReference type="InterPro" id="IPR020904">
    <property type="entry name" value="Sc_DH/Rdtase_CS"/>
</dbReference>
<organism evidence="4 5">
    <name type="scientific">Zhongshania aliphaticivorans</name>
    <dbReference type="NCBI Taxonomy" id="1470434"/>
    <lineage>
        <taxon>Bacteria</taxon>
        <taxon>Pseudomonadati</taxon>
        <taxon>Pseudomonadota</taxon>
        <taxon>Gammaproteobacteria</taxon>
        <taxon>Cellvibrionales</taxon>
        <taxon>Spongiibacteraceae</taxon>
        <taxon>Zhongshania</taxon>
    </lineage>
</organism>
<dbReference type="Gene3D" id="3.40.50.720">
    <property type="entry name" value="NAD(P)-binding Rossmann-like Domain"/>
    <property type="match status" value="1"/>
</dbReference>
<dbReference type="FunFam" id="3.40.50.720:FF:000215">
    <property type="entry name" value="3-hydroxyacyl-CoA dehydrogenase type-2"/>
    <property type="match status" value="1"/>
</dbReference>
<dbReference type="PRINTS" id="PR00081">
    <property type="entry name" value="GDHRDH"/>
</dbReference>
<dbReference type="PANTHER" id="PTHR43658">
    <property type="entry name" value="SHORT-CHAIN DEHYDROGENASE/REDUCTASE"/>
    <property type="match status" value="1"/>
</dbReference>
<keyword evidence="2" id="KW-0560">Oxidoreductase</keyword>
<accession>A0A127M3M7</accession>
<dbReference type="KEGG" id="zal:AZF00_05695"/>
<dbReference type="InterPro" id="IPR002347">
    <property type="entry name" value="SDR_fam"/>
</dbReference>
<dbReference type="SUPFAM" id="SSF51735">
    <property type="entry name" value="NAD(P)-binding Rossmann-fold domains"/>
    <property type="match status" value="1"/>
</dbReference>
<proteinExistence type="inferred from homology"/>
<dbReference type="RefSeq" id="WP_008246837.1">
    <property type="nucleotide sequence ID" value="NZ_CP014544.1"/>
</dbReference>
<dbReference type="PROSITE" id="PS00061">
    <property type="entry name" value="ADH_SHORT"/>
    <property type="match status" value="1"/>
</dbReference>
<comment type="similarity">
    <text evidence="1 3">Belongs to the short-chain dehydrogenases/reductases (SDR) family.</text>
</comment>
<dbReference type="InterPro" id="IPR036291">
    <property type="entry name" value="NAD(P)-bd_dom_sf"/>
</dbReference>
<dbReference type="Proteomes" id="UP000074119">
    <property type="component" value="Chromosome"/>
</dbReference>
<dbReference type="GO" id="GO:0016491">
    <property type="term" value="F:oxidoreductase activity"/>
    <property type="evidence" value="ECO:0007669"/>
    <property type="project" value="UniProtKB-KW"/>
</dbReference>
<name>A0A127M3M7_9GAMM</name>